<organism evidence="3">
    <name type="scientific">Oceaniferula spumae</name>
    <dbReference type="NCBI Taxonomy" id="2979115"/>
    <lineage>
        <taxon>Bacteria</taxon>
        <taxon>Pseudomonadati</taxon>
        <taxon>Verrucomicrobiota</taxon>
        <taxon>Verrucomicrobiia</taxon>
        <taxon>Verrucomicrobiales</taxon>
        <taxon>Verrucomicrobiaceae</taxon>
        <taxon>Oceaniferula</taxon>
    </lineage>
</organism>
<accession>A0AAT9FJ59</accession>
<keyword evidence="1" id="KW-0732">Signal</keyword>
<dbReference type="NCBIfam" id="TIGR02595">
    <property type="entry name" value="PEP_CTERM"/>
    <property type="match status" value="1"/>
</dbReference>
<dbReference type="InterPro" id="IPR013424">
    <property type="entry name" value="Ice-binding_C"/>
</dbReference>
<dbReference type="KEGG" id="osu:NT6N_10210"/>
<feature type="domain" description="Ice-binding protein C-terminal" evidence="2">
    <location>
        <begin position="185"/>
        <end position="208"/>
    </location>
</feature>
<reference evidence="3" key="1">
    <citation type="submission" date="2024-07" db="EMBL/GenBank/DDBJ databases">
        <title>Complete genome sequence of Verrucomicrobiaceae bacterium NT6N.</title>
        <authorList>
            <person name="Huang C."/>
            <person name="Takami H."/>
            <person name="Hamasaki K."/>
        </authorList>
    </citation>
    <scope>NUCLEOTIDE SEQUENCE</scope>
    <source>
        <strain evidence="3">NT6N</strain>
    </source>
</reference>
<evidence type="ECO:0000256" key="1">
    <source>
        <dbReference type="SAM" id="SignalP"/>
    </source>
</evidence>
<feature type="chain" id="PRO_5043501821" description="Ice-binding protein C-terminal domain-containing protein" evidence="1">
    <location>
        <begin position="21"/>
        <end position="208"/>
    </location>
</feature>
<gene>
    <name evidence="3" type="ORF">NT6N_10210</name>
</gene>
<feature type="signal peptide" evidence="1">
    <location>
        <begin position="1"/>
        <end position="20"/>
    </location>
</feature>
<dbReference type="Pfam" id="PF07589">
    <property type="entry name" value="PEP-CTERM"/>
    <property type="match status" value="1"/>
</dbReference>
<sequence>MNTTLITVSLLASAIVTANSAVIFSMENLGPDVTFEHDSDGINAPSPLPAAGSQAVAGGTFSWGNLATDTTPNTAVFSGTSFTASDWGGDGTYTSAAIDVTGVASATISFAGSSVFAAGGELFNFFYQVDGGSVQNFGASTGDGSVVSGNQLVNFSGNTNLVVGFTYNHNGVTDGVSVTDLSVSAVPEPSTFGLLGLAGLASLLRRRR</sequence>
<dbReference type="AlphaFoldDB" id="A0AAT9FJ59"/>
<protein>
    <recommendedName>
        <fullName evidence="2">Ice-binding protein C-terminal domain-containing protein</fullName>
    </recommendedName>
</protein>
<dbReference type="EMBL" id="AP026866">
    <property type="protein sequence ID" value="BDS05981.1"/>
    <property type="molecule type" value="Genomic_DNA"/>
</dbReference>
<name>A0AAT9FJ59_9BACT</name>
<proteinExistence type="predicted"/>
<evidence type="ECO:0000259" key="2">
    <source>
        <dbReference type="Pfam" id="PF07589"/>
    </source>
</evidence>
<evidence type="ECO:0000313" key="3">
    <source>
        <dbReference type="EMBL" id="BDS05981.1"/>
    </source>
</evidence>